<feature type="zinc finger region" description="C3H1-type" evidence="5">
    <location>
        <begin position="150"/>
        <end position="171"/>
    </location>
</feature>
<keyword evidence="3 5" id="KW-0863">Zinc-finger</keyword>
<feature type="domain" description="C3H1-type" evidence="7">
    <location>
        <begin position="91"/>
        <end position="119"/>
    </location>
</feature>
<dbReference type="GO" id="GO:0008270">
    <property type="term" value="F:zinc ion binding"/>
    <property type="evidence" value="ECO:0007669"/>
    <property type="project" value="UniProtKB-KW"/>
</dbReference>
<dbReference type="Gene3D" id="4.10.1000.10">
    <property type="entry name" value="Zinc finger, CCCH-type"/>
    <property type="match status" value="2"/>
</dbReference>
<evidence type="ECO:0000256" key="4">
    <source>
        <dbReference type="ARBA" id="ARBA00022833"/>
    </source>
</evidence>
<keyword evidence="1 5" id="KW-0479">Metal-binding</keyword>
<feature type="region of interest" description="Disordered" evidence="6">
    <location>
        <begin position="267"/>
        <end position="371"/>
    </location>
</feature>
<dbReference type="PANTHER" id="PTHR46156:SF1">
    <property type="entry name" value="ZINC FINGER CCCH DOMAIN-CONTAINING PROTEIN 3"/>
    <property type="match status" value="1"/>
</dbReference>
<evidence type="ECO:0000256" key="2">
    <source>
        <dbReference type="ARBA" id="ARBA00022737"/>
    </source>
</evidence>
<comment type="caution">
    <text evidence="8">The sequence shown here is derived from an EMBL/GenBank/DDBJ whole genome shotgun (WGS) entry which is preliminary data.</text>
</comment>
<dbReference type="SMART" id="SM00356">
    <property type="entry name" value="ZnF_C3H1"/>
    <property type="match status" value="5"/>
</dbReference>
<feature type="zinc finger region" description="C3H1-type" evidence="5">
    <location>
        <begin position="91"/>
        <end position="119"/>
    </location>
</feature>
<feature type="zinc finger region" description="C3H1-type" evidence="5">
    <location>
        <begin position="172"/>
        <end position="200"/>
    </location>
</feature>
<keyword evidence="4 5" id="KW-0862">Zinc</keyword>
<dbReference type="GO" id="GO:0005634">
    <property type="term" value="C:nucleus"/>
    <property type="evidence" value="ECO:0007669"/>
    <property type="project" value="TreeGrafter"/>
</dbReference>
<evidence type="ECO:0000256" key="1">
    <source>
        <dbReference type="ARBA" id="ARBA00022723"/>
    </source>
</evidence>
<dbReference type="InterPro" id="IPR000571">
    <property type="entry name" value="Znf_CCCH"/>
</dbReference>
<feature type="zinc finger region" description="C3H1-type" evidence="5">
    <location>
        <begin position="123"/>
        <end position="144"/>
    </location>
</feature>
<feature type="region of interest" description="Disordered" evidence="6">
    <location>
        <begin position="47"/>
        <end position="71"/>
    </location>
</feature>
<feature type="domain" description="C3H1-type" evidence="7">
    <location>
        <begin position="172"/>
        <end position="200"/>
    </location>
</feature>
<dbReference type="PANTHER" id="PTHR46156">
    <property type="entry name" value="CCCH ZINGC FINGER"/>
    <property type="match status" value="1"/>
</dbReference>
<evidence type="ECO:0000313" key="8">
    <source>
        <dbReference type="EMBL" id="OBZ87685.1"/>
    </source>
</evidence>
<dbReference type="SUPFAM" id="SSF90229">
    <property type="entry name" value="CCCH zinc finger"/>
    <property type="match status" value="2"/>
</dbReference>
<protein>
    <submittedName>
        <fullName evidence="8">Zinc finger CCCH domain-containing protein 7</fullName>
    </submittedName>
</protein>
<sequence length="371" mass="42780">FIVKGKKLVRKDLVDASTTPTSFINAPKVLIRRTIKRQRDKNKNLVIGNHPLRKPTARKPRGGGNLVYTREPEGYVRHGPSSLVLKKTLKPKKKRVCGFFTRYGKCPNATRCPFIHDPTRRAVCPRWLKGQCTKPNCRLSHTPNDHIMPHCVHFQRGKCTSNNCIYPHVRVSPDAPVCRAFATEGYCAKGLECDEKHLHVCPEFAETGKCSNANCRLPHVAKSQKQSGIIKLGSWMNPQYFYAQQAAKKEKRLRQQQQQLEQQQQQQQQKIQQLEGDHLSKEEKREKEEQDGFVRLFDDSDEDDGWSQFERNDQDSEDTSLLRFNEAEEEEEESSEEEEDQFEDALDSPDLSDEEVYEEVSDTEAMSEDDE</sequence>
<feature type="non-terminal residue" evidence="8">
    <location>
        <position position="1"/>
    </location>
</feature>
<dbReference type="Pfam" id="PF00642">
    <property type="entry name" value="zf-CCCH"/>
    <property type="match status" value="1"/>
</dbReference>
<feature type="domain" description="C3H1-type" evidence="7">
    <location>
        <begin position="123"/>
        <end position="144"/>
    </location>
</feature>
<accession>A0A1C7NF12</accession>
<evidence type="ECO:0000313" key="9">
    <source>
        <dbReference type="Proteomes" id="UP000093000"/>
    </source>
</evidence>
<evidence type="ECO:0000256" key="6">
    <source>
        <dbReference type="SAM" id="MobiDB-lite"/>
    </source>
</evidence>
<feature type="compositionally biased region" description="Basic residues" evidence="6">
    <location>
        <begin position="51"/>
        <end position="61"/>
    </location>
</feature>
<dbReference type="PROSITE" id="PS50103">
    <property type="entry name" value="ZF_C3H1"/>
    <property type="match status" value="4"/>
</dbReference>
<dbReference type="Gene3D" id="6.10.250.3220">
    <property type="match status" value="1"/>
</dbReference>
<gene>
    <name evidence="8" type="ORF">A0J61_04265</name>
</gene>
<feature type="compositionally biased region" description="Acidic residues" evidence="6">
    <location>
        <begin position="327"/>
        <end position="371"/>
    </location>
</feature>
<dbReference type="InParanoid" id="A0A1C7NF12"/>
<proteinExistence type="predicted"/>
<evidence type="ECO:0000256" key="5">
    <source>
        <dbReference type="PROSITE-ProRule" id="PRU00723"/>
    </source>
</evidence>
<evidence type="ECO:0000259" key="7">
    <source>
        <dbReference type="PROSITE" id="PS50103"/>
    </source>
</evidence>
<dbReference type="STRING" id="101091.A0A1C7NF12"/>
<dbReference type="FunFam" id="4.10.1000.10:FF:000022">
    <property type="entry name" value="Zinc finger CCCH domain-containing protein 7"/>
    <property type="match status" value="1"/>
</dbReference>
<dbReference type="OrthoDB" id="410307at2759"/>
<evidence type="ECO:0000256" key="3">
    <source>
        <dbReference type="ARBA" id="ARBA00022771"/>
    </source>
</evidence>
<feature type="compositionally biased region" description="Basic and acidic residues" evidence="6">
    <location>
        <begin position="275"/>
        <end position="298"/>
    </location>
</feature>
<dbReference type="EMBL" id="LUGH01000205">
    <property type="protein sequence ID" value="OBZ87685.1"/>
    <property type="molecule type" value="Genomic_DNA"/>
</dbReference>
<feature type="domain" description="C3H1-type" evidence="7">
    <location>
        <begin position="150"/>
        <end position="171"/>
    </location>
</feature>
<dbReference type="AlphaFoldDB" id="A0A1C7NF12"/>
<dbReference type="InterPro" id="IPR036855">
    <property type="entry name" value="Znf_CCCH_sf"/>
</dbReference>
<dbReference type="Proteomes" id="UP000093000">
    <property type="component" value="Unassembled WGS sequence"/>
</dbReference>
<organism evidence="8 9">
    <name type="scientific">Choanephora cucurbitarum</name>
    <dbReference type="NCBI Taxonomy" id="101091"/>
    <lineage>
        <taxon>Eukaryota</taxon>
        <taxon>Fungi</taxon>
        <taxon>Fungi incertae sedis</taxon>
        <taxon>Mucoromycota</taxon>
        <taxon>Mucoromycotina</taxon>
        <taxon>Mucoromycetes</taxon>
        <taxon>Mucorales</taxon>
        <taxon>Mucorineae</taxon>
        <taxon>Choanephoraceae</taxon>
        <taxon>Choanephoroideae</taxon>
        <taxon>Choanephora</taxon>
    </lineage>
</organism>
<reference evidence="8 9" key="1">
    <citation type="submission" date="2016-03" db="EMBL/GenBank/DDBJ databases">
        <title>Choanephora cucurbitarum.</title>
        <authorList>
            <person name="Min B."/>
            <person name="Park H."/>
            <person name="Park J.-H."/>
            <person name="Shin H.-D."/>
            <person name="Choi I.-G."/>
        </authorList>
    </citation>
    <scope>NUCLEOTIDE SEQUENCE [LARGE SCALE GENOMIC DNA]</scope>
    <source>
        <strain evidence="8 9">KUS-F28377</strain>
    </source>
</reference>
<keyword evidence="2" id="KW-0677">Repeat</keyword>
<keyword evidence="9" id="KW-1185">Reference proteome</keyword>
<name>A0A1C7NF12_9FUNG</name>